<evidence type="ECO:0000256" key="5">
    <source>
        <dbReference type="ARBA" id="ARBA00023242"/>
    </source>
</evidence>
<evidence type="ECO:0000256" key="3">
    <source>
        <dbReference type="ARBA" id="ARBA00022664"/>
    </source>
</evidence>
<dbReference type="PANTHER" id="PTHR44133">
    <property type="entry name" value="CLEAVAGE STIMULATION FACTOR SUBUNIT 1"/>
    <property type="match status" value="1"/>
</dbReference>
<feature type="region of interest" description="Disordered" evidence="8">
    <location>
        <begin position="1"/>
        <end position="24"/>
    </location>
</feature>
<feature type="repeat" description="WD" evidence="7">
    <location>
        <begin position="256"/>
        <end position="297"/>
    </location>
</feature>
<feature type="repeat" description="WD" evidence="7">
    <location>
        <begin position="352"/>
        <end position="386"/>
    </location>
</feature>
<proteinExistence type="predicted"/>
<dbReference type="PROSITE" id="PS50082">
    <property type="entry name" value="WD_REPEATS_2"/>
    <property type="match status" value="6"/>
</dbReference>
<dbReference type="PROSITE" id="PS00678">
    <property type="entry name" value="WD_REPEATS_1"/>
    <property type="match status" value="1"/>
</dbReference>
<evidence type="ECO:0000256" key="6">
    <source>
        <dbReference type="ARBA" id="ARBA00029851"/>
    </source>
</evidence>
<dbReference type="PRINTS" id="PR00320">
    <property type="entry name" value="GPROTEINBRPT"/>
</dbReference>
<name>A0A0L0D609_THETB</name>
<reference evidence="9 10" key="1">
    <citation type="submission" date="2010-05" db="EMBL/GenBank/DDBJ databases">
        <title>The Genome Sequence of Thecamonas trahens ATCC 50062.</title>
        <authorList>
            <consortium name="The Broad Institute Genome Sequencing Platform"/>
            <person name="Russ C."/>
            <person name="Cuomo C."/>
            <person name="Shea T."/>
            <person name="Young S.K."/>
            <person name="Zeng Q."/>
            <person name="Koehrsen M."/>
            <person name="Haas B."/>
            <person name="Borodovsky M."/>
            <person name="Guigo R."/>
            <person name="Alvarado L."/>
            <person name="Berlin A."/>
            <person name="Bochicchio J."/>
            <person name="Borenstein D."/>
            <person name="Chapman S."/>
            <person name="Chen Z."/>
            <person name="Freedman E."/>
            <person name="Gellesch M."/>
            <person name="Goldberg J."/>
            <person name="Griggs A."/>
            <person name="Gujja S."/>
            <person name="Heilman E."/>
            <person name="Heiman D."/>
            <person name="Hepburn T."/>
            <person name="Howarth C."/>
            <person name="Jen D."/>
            <person name="Larson L."/>
            <person name="Mehta T."/>
            <person name="Park D."/>
            <person name="Pearson M."/>
            <person name="Roberts A."/>
            <person name="Saif S."/>
            <person name="Shenoy N."/>
            <person name="Sisk P."/>
            <person name="Stolte C."/>
            <person name="Sykes S."/>
            <person name="Thomson T."/>
            <person name="Walk T."/>
            <person name="White J."/>
            <person name="Yandava C."/>
            <person name="Burger G."/>
            <person name="Gray M.W."/>
            <person name="Holland P.W.H."/>
            <person name="King N."/>
            <person name="Lang F.B.F."/>
            <person name="Roger A.J."/>
            <person name="Ruiz-Trillo I."/>
            <person name="Lander E."/>
            <person name="Nusbaum C."/>
        </authorList>
    </citation>
    <scope>NUCLEOTIDE SEQUENCE [LARGE SCALE GENOMIC DNA]</scope>
    <source>
        <strain evidence="9 10">ATCC 50062</strain>
    </source>
</reference>
<organism evidence="9 10">
    <name type="scientific">Thecamonas trahens ATCC 50062</name>
    <dbReference type="NCBI Taxonomy" id="461836"/>
    <lineage>
        <taxon>Eukaryota</taxon>
        <taxon>Apusozoa</taxon>
        <taxon>Apusomonadida</taxon>
        <taxon>Apusomonadidae</taxon>
        <taxon>Thecamonas</taxon>
    </lineage>
</organism>
<dbReference type="eggNOG" id="KOG0640">
    <property type="taxonomic scope" value="Eukaryota"/>
</dbReference>
<feature type="repeat" description="WD" evidence="7">
    <location>
        <begin position="153"/>
        <end position="194"/>
    </location>
</feature>
<dbReference type="OrthoDB" id="14421at2759"/>
<dbReference type="InterPro" id="IPR020472">
    <property type="entry name" value="WD40_PAC1"/>
</dbReference>
<dbReference type="PROSITE" id="PS50294">
    <property type="entry name" value="WD_REPEATS_REGION"/>
    <property type="match status" value="5"/>
</dbReference>
<dbReference type="EMBL" id="GL349448">
    <property type="protein sequence ID" value="KNC47822.1"/>
    <property type="molecule type" value="Genomic_DNA"/>
</dbReference>
<feature type="repeat" description="WD" evidence="7">
    <location>
        <begin position="213"/>
        <end position="249"/>
    </location>
</feature>
<dbReference type="PANTHER" id="PTHR44133:SF2">
    <property type="entry name" value="CLEAVAGE STIMULATION FACTOR SUBUNIT 1"/>
    <property type="match status" value="1"/>
</dbReference>
<feature type="repeat" description="WD" evidence="7">
    <location>
        <begin position="431"/>
        <end position="464"/>
    </location>
</feature>
<dbReference type="RefSeq" id="XP_013759300.1">
    <property type="nucleotide sequence ID" value="XM_013903846.1"/>
</dbReference>
<evidence type="ECO:0000313" key="10">
    <source>
        <dbReference type="Proteomes" id="UP000054408"/>
    </source>
</evidence>
<dbReference type="AlphaFoldDB" id="A0A0L0D609"/>
<keyword evidence="4" id="KW-0677">Repeat</keyword>
<dbReference type="InterPro" id="IPR001680">
    <property type="entry name" value="WD40_rpt"/>
</dbReference>
<dbReference type="Gene3D" id="2.130.10.10">
    <property type="entry name" value="YVTN repeat-like/Quinoprotein amine dehydrogenase"/>
    <property type="match status" value="3"/>
</dbReference>
<evidence type="ECO:0000256" key="7">
    <source>
        <dbReference type="PROSITE-ProRule" id="PRU00221"/>
    </source>
</evidence>
<dbReference type="GO" id="GO:0003723">
    <property type="term" value="F:RNA binding"/>
    <property type="evidence" value="ECO:0007669"/>
    <property type="project" value="TreeGrafter"/>
</dbReference>
<dbReference type="CDD" id="cd00200">
    <property type="entry name" value="WD40"/>
    <property type="match status" value="1"/>
</dbReference>
<evidence type="ECO:0000256" key="2">
    <source>
        <dbReference type="ARBA" id="ARBA00022574"/>
    </source>
</evidence>
<dbReference type="OMA" id="HTEDYVM"/>
<dbReference type="GO" id="GO:0005848">
    <property type="term" value="C:mRNA cleavage stimulating factor complex"/>
    <property type="evidence" value="ECO:0007669"/>
    <property type="project" value="InterPro"/>
</dbReference>
<gene>
    <name evidence="9" type="ORF">AMSG_04051</name>
</gene>
<dbReference type="STRING" id="461836.A0A0L0D609"/>
<accession>A0A0L0D609</accession>
<dbReference type="SMART" id="SM00320">
    <property type="entry name" value="WD40"/>
    <property type="match status" value="6"/>
</dbReference>
<dbReference type="GO" id="GO:0031124">
    <property type="term" value="P:mRNA 3'-end processing"/>
    <property type="evidence" value="ECO:0007669"/>
    <property type="project" value="InterPro"/>
</dbReference>
<dbReference type="SUPFAM" id="SSF50978">
    <property type="entry name" value="WD40 repeat-like"/>
    <property type="match status" value="1"/>
</dbReference>
<sequence>MQNMEVTPLGGPPGRGSENAGGGSGALAELTTAQLYGYIIEQLVADGYSQVAMAVSVASGVPAQASLRRPGGDGESGRSAEAALGPTSGQQASGPEADGESSSLFELVALGLKAKHTGVLDKLTAAGSVNLALDESMKRTMAEPAPGYISNYVSKHNDAVLATAFSRDGLYLATGSADMSLKLMDVARMKRVHTTGHREFGRNPSSHPVVQTFYDHASAVLDLAFHPFQPILVSGSGDCSIKLFKTTTGVNRAFSVMQDAHAVNSLAFHPSGDFLLAGTADAALRVYDMETHSCFISADTDNFHTSGINSVAYDNSANLYVTGSSDGSIKVWDGANATVVNTIAGGHSGAPVTSVQLSSNGRYLLSSGLDSTVRLWEVSTAKSVQVYNQHVATMPSPATFNFHEKHILVSDEARGGIAIYDVHTAQIVSTLPGHKQPVSSITASPTEDAFASGSLDNFARYWSA</sequence>
<keyword evidence="3" id="KW-0507">mRNA processing</keyword>
<comment type="subcellular location">
    <subcellularLocation>
        <location evidence="1">Nucleus</location>
    </subcellularLocation>
</comment>
<dbReference type="InterPro" id="IPR036322">
    <property type="entry name" value="WD40_repeat_dom_sf"/>
</dbReference>
<evidence type="ECO:0000313" key="9">
    <source>
        <dbReference type="EMBL" id="KNC47822.1"/>
    </source>
</evidence>
<dbReference type="InterPro" id="IPR019775">
    <property type="entry name" value="WD40_repeat_CS"/>
</dbReference>
<protein>
    <recommendedName>
        <fullName evidence="6">Cleavage stimulation factor 50 kDa subunit</fullName>
    </recommendedName>
</protein>
<dbReference type="Pfam" id="PF00400">
    <property type="entry name" value="WD40"/>
    <property type="match status" value="6"/>
</dbReference>
<feature type="region of interest" description="Disordered" evidence="8">
    <location>
        <begin position="64"/>
        <end position="100"/>
    </location>
</feature>
<dbReference type="InterPro" id="IPR044633">
    <property type="entry name" value="CstF1-like"/>
</dbReference>
<keyword evidence="2 7" id="KW-0853">WD repeat</keyword>
<dbReference type="GeneID" id="25563615"/>
<evidence type="ECO:0000256" key="1">
    <source>
        <dbReference type="ARBA" id="ARBA00004123"/>
    </source>
</evidence>
<dbReference type="InterPro" id="IPR015943">
    <property type="entry name" value="WD40/YVTN_repeat-like_dom_sf"/>
</dbReference>
<evidence type="ECO:0000256" key="4">
    <source>
        <dbReference type="ARBA" id="ARBA00022737"/>
    </source>
</evidence>
<keyword evidence="10" id="KW-1185">Reference proteome</keyword>
<evidence type="ECO:0000256" key="8">
    <source>
        <dbReference type="SAM" id="MobiDB-lite"/>
    </source>
</evidence>
<keyword evidence="5" id="KW-0539">Nucleus</keyword>
<feature type="repeat" description="WD" evidence="7">
    <location>
        <begin position="301"/>
        <end position="342"/>
    </location>
</feature>
<dbReference type="Proteomes" id="UP000054408">
    <property type="component" value="Unassembled WGS sequence"/>
</dbReference>